<dbReference type="InterPro" id="IPR036396">
    <property type="entry name" value="Cyt_P450_sf"/>
</dbReference>
<sequence length="647" mass="70444">MSTACSFFRRLFNWIPGPAIAKFTRFWATSHHLDGSYDETVQELHLRHGSLVQVGPTLYSLSDQEYFDTLYDLEAGSYSAAPAAVSSFQQLLMSNIFRNEHLIDACNEKLFAFFTHSAQIGAPINLSNIIARYAYDVMIATTTGQPAGFLDTEPDPAKVDRALKDWRFYAILYGSYLRYHPIIAAVRKFCGMDKIAQDERFKMTPEAAQPSESTDEQPTHAKHGTKTSAAPIEARIALSLAGADPTMSLILKAIQQMFTEEGLLDRLRDEITAADLSYPIPFQQLISRKDRLPLMLGLLLDCLHAQSGRAAKAYTVPKAGISIGNAEVPEGATILLEPTPIPHVNPPELGGDRWLNSSLAPDLKHHLFAHNITNNDGNSITMFQVLLGLKTCIHLASNFSLREVATMPWSVSVTISMVDKSVERDEGHVLRAVNQSLRSSLFRRSLPAPRISVSAPADDPLPITPESAAEFVSALPSKIVVKLPPASPSVSAPVVAAMPSKAATAAETVPASRGRSARGPRARRPGRKVDSRLAHLQATQPSSSWVSFGGAAAQQAGSFATPEALEERRKKVADRENASPPQQRTFTESWAPGKPTKKMIELKKTTDEAQAKAAESKPMAATFVPPHLRAAAKAKAEKEASNNEPST</sequence>
<organism evidence="2 3">
    <name type="scientific">Zymoseptoria tritici (strain ST99CH_3D7)</name>
    <dbReference type="NCBI Taxonomy" id="1276538"/>
    <lineage>
        <taxon>Eukaryota</taxon>
        <taxon>Fungi</taxon>
        <taxon>Dikarya</taxon>
        <taxon>Ascomycota</taxon>
        <taxon>Pezizomycotina</taxon>
        <taxon>Dothideomycetes</taxon>
        <taxon>Dothideomycetidae</taxon>
        <taxon>Mycosphaerellales</taxon>
        <taxon>Mycosphaerellaceae</taxon>
        <taxon>Zymoseptoria</taxon>
    </lineage>
</organism>
<dbReference type="GO" id="GO:0005506">
    <property type="term" value="F:iron ion binding"/>
    <property type="evidence" value="ECO:0007669"/>
    <property type="project" value="InterPro"/>
</dbReference>
<evidence type="ECO:0000313" key="2">
    <source>
        <dbReference type="EMBL" id="SMQ45604.1"/>
    </source>
</evidence>
<feature type="compositionally biased region" description="Basic and acidic residues" evidence="1">
    <location>
        <begin position="598"/>
        <end position="610"/>
    </location>
</feature>
<keyword evidence="3" id="KW-1185">Reference proteome</keyword>
<feature type="region of interest" description="Disordered" evidence="1">
    <location>
        <begin position="557"/>
        <end position="624"/>
    </location>
</feature>
<reference evidence="2 3" key="1">
    <citation type="submission" date="2016-06" db="EMBL/GenBank/DDBJ databases">
        <authorList>
            <person name="Kjaerup R.B."/>
            <person name="Dalgaard T.S."/>
            <person name="Juul-Madsen H.R."/>
        </authorList>
    </citation>
    <scope>NUCLEOTIDE SEQUENCE [LARGE SCALE GENOMIC DNA]</scope>
</reference>
<protein>
    <submittedName>
        <fullName evidence="2">Uncharacterized protein</fullName>
    </submittedName>
</protein>
<evidence type="ECO:0000313" key="3">
    <source>
        <dbReference type="Proteomes" id="UP000215127"/>
    </source>
</evidence>
<dbReference type="GO" id="GO:0016705">
    <property type="term" value="F:oxidoreductase activity, acting on paired donors, with incorporation or reduction of molecular oxygen"/>
    <property type="evidence" value="ECO:0007669"/>
    <property type="project" value="InterPro"/>
</dbReference>
<accession>A0A1X7RDV3</accession>
<name>A0A1X7RDV3_ZYMT9</name>
<feature type="region of interest" description="Disordered" evidence="1">
    <location>
        <begin position="503"/>
        <end position="530"/>
    </location>
</feature>
<dbReference type="Gene3D" id="1.10.630.10">
    <property type="entry name" value="Cytochrome P450"/>
    <property type="match status" value="1"/>
</dbReference>
<dbReference type="Proteomes" id="UP000215127">
    <property type="component" value="Chromosome 1"/>
</dbReference>
<evidence type="ECO:0000256" key="1">
    <source>
        <dbReference type="SAM" id="MobiDB-lite"/>
    </source>
</evidence>
<dbReference type="GO" id="GO:0020037">
    <property type="term" value="F:heme binding"/>
    <property type="evidence" value="ECO:0007669"/>
    <property type="project" value="InterPro"/>
</dbReference>
<feature type="compositionally biased region" description="Basic and acidic residues" evidence="1">
    <location>
        <begin position="565"/>
        <end position="577"/>
    </location>
</feature>
<dbReference type="GO" id="GO:0004497">
    <property type="term" value="F:monooxygenase activity"/>
    <property type="evidence" value="ECO:0007669"/>
    <property type="project" value="InterPro"/>
</dbReference>
<feature type="compositionally biased region" description="Polar residues" evidence="1">
    <location>
        <begin position="579"/>
        <end position="588"/>
    </location>
</feature>
<dbReference type="EMBL" id="LT853692">
    <property type="protein sequence ID" value="SMQ45604.1"/>
    <property type="molecule type" value="Genomic_DNA"/>
</dbReference>
<dbReference type="SUPFAM" id="SSF48264">
    <property type="entry name" value="Cytochrome P450"/>
    <property type="match status" value="1"/>
</dbReference>
<dbReference type="STRING" id="1276538.A0A1X7RDV3"/>
<feature type="region of interest" description="Disordered" evidence="1">
    <location>
        <begin position="204"/>
        <end position="227"/>
    </location>
</feature>
<gene>
    <name evidence="2" type="ORF">ZT3D7_G749</name>
</gene>
<feature type="compositionally biased region" description="Basic residues" evidence="1">
    <location>
        <begin position="515"/>
        <end position="526"/>
    </location>
</feature>
<proteinExistence type="predicted"/>
<dbReference type="AlphaFoldDB" id="A0A1X7RDV3"/>